<dbReference type="RefSeq" id="WP_034373810.1">
    <property type="nucleotide sequence ID" value="NZ_CP012117.1"/>
</dbReference>
<protein>
    <submittedName>
        <fullName evidence="2">Uncharacterized protein</fullName>
    </submittedName>
</protein>
<dbReference type="KEGG" id="dva:DAD186_14400"/>
<accession>A0A1B0ZJA5</accession>
<proteinExistence type="predicted"/>
<dbReference type="AlphaFoldDB" id="A0A1B0ZJA5"/>
<evidence type="ECO:0000256" key="1">
    <source>
        <dbReference type="SAM" id="MobiDB-lite"/>
    </source>
</evidence>
<dbReference type="Proteomes" id="UP000092596">
    <property type="component" value="Chromosome"/>
</dbReference>
<reference evidence="2 3" key="1">
    <citation type="submission" date="2015-06" db="EMBL/GenBank/DDBJ databases">
        <title>Investigation of pathophysiology for high-risk pregnancy and development of treatment modality based on it.</title>
        <authorList>
            <person name="Kim B.-C."/>
            <person name="Lim S."/>
        </authorList>
    </citation>
    <scope>NUCLEOTIDE SEQUENCE [LARGE SCALE GENOMIC DNA]</scope>
    <source>
        <strain evidence="2 3">AD1-86</strain>
    </source>
</reference>
<name>A0A1B0ZJA5_9MICO</name>
<dbReference type="STRING" id="1630135.DAD186_14400"/>
<organism evidence="2 3">
    <name type="scientific">Dermabacter vaginalis</name>
    <dbReference type="NCBI Taxonomy" id="1630135"/>
    <lineage>
        <taxon>Bacteria</taxon>
        <taxon>Bacillati</taxon>
        <taxon>Actinomycetota</taxon>
        <taxon>Actinomycetes</taxon>
        <taxon>Micrococcales</taxon>
        <taxon>Dermabacteraceae</taxon>
        <taxon>Dermabacter</taxon>
    </lineage>
</organism>
<dbReference type="EMBL" id="CP012117">
    <property type="protein sequence ID" value="ANP27990.1"/>
    <property type="molecule type" value="Genomic_DNA"/>
</dbReference>
<evidence type="ECO:0000313" key="3">
    <source>
        <dbReference type="Proteomes" id="UP000092596"/>
    </source>
</evidence>
<evidence type="ECO:0000313" key="2">
    <source>
        <dbReference type="EMBL" id="ANP27990.1"/>
    </source>
</evidence>
<gene>
    <name evidence="2" type="ORF">DAD186_14400</name>
</gene>
<sequence length="129" mass="14756">MPATYFTRGRGHSRRGQEARDNGALPWSQLPASYRRGLTSAQAKELDISNEWHHAGKYATEVYVYYPEAVAAYWDTLEARGYTAKMIRANWDAISHRTMRGLEDENLWHALHEATNAAMDAVDEILEEE</sequence>
<feature type="region of interest" description="Disordered" evidence="1">
    <location>
        <begin position="1"/>
        <end position="24"/>
    </location>
</feature>